<comment type="caution">
    <text evidence="6">The sequence shown here is derived from an EMBL/GenBank/DDBJ whole genome shotgun (WGS) entry which is preliminary data.</text>
</comment>
<keyword evidence="3" id="KW-0238">DNA-binding</keyword>
<dbReference type="OrthoDB" id="9811588at2"/>
<dbReference type="RefSeq" id="WP_128626529.1">
    <property type="nucleotide sequence ID" value="NZ_RKST01000007.1"/>
</dbReference>
<sequence length="296" mass="33286">MNLELKHFRIFATLARTLHFGQAAEKLNMAQPQLSRLTTFIEQEVGHPLLVRSTRKIALTPAGEVFLEQCLATIGQAEQALHLTRQTALGLSGNLSLAYMDFAISGPLPRILRAFKAKFENIDVKLSHMWSEQQRGALLDREIDVGFLIGPFDNPEISTIPVSRNRLMAVLPETHPLSNRAVIDLRSVANEPFVFGAMSKWRPFRDIVEKVCLRNGFLPKTIHEPFNSDAIFGFVAANLGITIYPERPHSMYPRGVIVKPIEGVEECIVTVAAWHKRNPSKILHNFTETVLQYAEP</sequence>
<organism evidence="6 7">
    <name type="scientific">Borborobacter arsenicus</name>
    <dbReference type="NCBI Taxonomy" id="1851146"/>
    <lineage>
        <taxon>Bacteria</taxon>
        <taxon>Pseudomonadati</taxon>
        <taxon>Pseudomonadota</taxon>
        <taxon>Alphaproteobacteria</taxon>
        <taxon>Hyphomicrobiales</taxon>
        <taxon>Phyllobacteriaceae</taxon>
        <taxon>Borborobacter</taxon>
    </lineage>
</organism>
<evidence type="ECO:0000313" key="6">
    <source>
        <dbReference type="EMBL" id="RUM98149.1"/>
    </source>
</evidence>
<feature type="domain" description="HTH lysR-type" evidence="5">
    <location>
        <begin position="3"/>
        <end position="60"/>
    </location>
</feature>
<dbReference type="SUPFAM" id="SSF53850">
    <property type="entry name" value="Periplasmic binding protein-like II"/>
    <property type="match status" value="1"/>
</dbReference>
<dbReference type="Gene3D" id="3.40.190.10">
    <property type="entry name" value="Periplasmic binding protein-like II"/>
    <property type="match status" value="2"/>
</dbReference>
<keyword evidence="7" id="KW-1185">Reference proteome</keyword>
<dbReference type="CDD" id="cd08414">
    <property type="entry name" value="PBP2_LTTR_aromatics_like"/>
    <property type="match status" value="1"/>
</dbReference>
<dbReference type="EMBL" id="RKST01000007">
    <property type="protein sequence ID" value="RUM98149.1"/>
    <property type="molecule type" value="Genomic_DNA"/>
</dbReference>
<dbReference type="InterPro" id="IPR000847">
    <property type="entry name" value="LysR_HTH_N"/>
</dbReference>
<dbReference type="InterPro" id="IPR036388">
    <property type="entry name" value="WH-like_DNA-bd_sf"/>
</dbReference>
<evidence type="ECO:0000256" key="4">
    <source>
        <dbReference type="ARBA" id="ARBA00023163"/>
    </source>
</evidence>
<evidence type="ECO:0000256" key="2">
    <source>
        <dbReference type="ARBA" id="ARBA00023015"/>
    </source>
</evidence>
<dbReference type="FunFam" id="1.10.10.10:FF:000001">
    <property type="entry name" value="LysR family transcriptional regulator"/>
    <property type="match status" value="1"/>
</dbReference>
<gene>
    <name evidence="6" type="ORF">EET67_08560</name>
</gene>
<dbReference type="Pfam" id="PF03466">
    <property type="entry name" value="LysR_substrate"/>
    <property type="match status" value="1"/>
</dbReference>
<keyword evidence="2" id="KW-0805">Transcription regulation</keyword>
<evidence type="ECO:0000256" key="1">
    <source>
        <dbReference type="ARBA" id="ARBA00009437"/>
    </source>
</evidence>
<dbReference type="PANTHER" id="PTHR30346">
    <property type="entry name" value="TRANSCRIPTIONAL DUAL REGULATOR HCAR-RELATED"/>
    <property type="match status" value="1"/>
</dbReference>
<comment type="similarity">
    <text evidence="1">Belongs to the LysR transcriptional regulatory family.</text>
</comment>
<dbReference type="PROSITE" id="PS50931">
    <property type="entry name" value="HTH_LYSR"/>
    <property type="match status" value="1"/>
</dbReference>
<dbReference type="PANTHER" id="PTHR30346:SF0">
    <property type="entry name" value="HCA OPERON TRANSCRIPTIONAL ACTIVATOR HCAR"/>
    <property type="match status" value="1"/>
</dbReference>
<proteinExistence type="inferred from homology"/>
<evidence type="ECO:0000313" key="7">
    <source>
        <dbReference type="Proteomes" id="UP000281647"/>
    </source>
</evidence>
<dbReference type="InterPro" id="IPR036390">
    <property type="entry name" value="WH_DNA-bd_sf"/>
</dbReference>
<dbReference type="GO" id="GO:0003700">
    <property type="term" value="F:DNA-binding transcription factor activity"/>
    <property type="evidence" value="ECO:0007669"/>
    <property type="project" value="InterPro"/>
</dbReference>
<accession>A0A432V7N5</accession>
<protein>
    <submittedName>
        <fullName evidence="6">LysR family transcriptional regulator</fullName>
    </submittedName>
</protein>
<dbReference type="Pfam" id="PF00126">
    <property type="entry name" value="HTH_1"/>
    <property type="match status" value="1"/>
</dbReference>
<dbReference type="Proteomes" id="UP000281647">
    <property type="component" value="Unassembled WGS sequence"/>
</dbReference>
<dbReference type="Gene3D" id="1.10.10.10">
    <property type="entry name" value="Winged helix-like DNA-binding domain superfamily/Winged helix DNA-binding domain"/>
    <property type="match status" value="1"/>
</dbReference>
<evidence type="ECO:0000259" key="5">
    <source>
        <dbReference type="PROSITE" id="PS50931"/>
    </source>
</evidence>
<dbReference type="SUPFAM" id="SSF46785">
    <property type="entry name" value="Winged helix' DNA-binding domain"/>
    <property type="match status" value="1"/>
</dbReference>
<dbReference type="GO" id="GO:0032993">
    <property type="term" value="C:protein-DNA complex"/>
    <property type="evidence" value="ECO:0007669"/>
    <property type="project" value="TreeGrafter"/>
</dbReference>
<keyword evidence="4" id="KW-0804">Transcription</keyword>
<name>A0A432V7N5_9HYPH</name>
<dbReference type="AlphaFoldDB" id="A0A432V7N5"/>
<evidence type="ECO:0000256" key="3">
    <source>
        <dbReference type="ARBA" id="ARBA00023125"/>
    </source>
</evidence>
<dbReference type="InterPro" id="IPR005119">
    <property type="entry name" value="LysR_subst-bd"/>
</dbReference>
<reference evidence="6 7" key="1">
    <citation type="submission" date="2018-11" db="EMBL/GenBank/DDBJ databases">
        <title>Pseudaminobacter arsenicus sp. nov., an arsenic-resistant bacterium isolated from arsenic-rich aquifers.</title>
        <authorList>
            <person name="Mu Y."/>
        </authorList>
    </citation>
    <scope>NUCLEOTIDE SEQUENCE [LARGE SCALE GENOMIC DNA]</scope>
    <source>
        <strain evidence="6 7">CB3</strain>
    </source>
</reference>
<dbReference type="GO" id="GO:0003677">
    <property type="term" value="F:DNA binding"/>
    <property type="evidence" value="ECO:0007669"/>
    <property type="project" value="UniProtKB-KW"/>
</dbReference>